<feature type="domain" description="I/LWEQ" evidence="6">
    <location>
        <begin position="53"/>
        <end position="276"/>
    </location>
</feature>
<comment type="subcellular location">
    <subcellularLocation>
        <location evidence="1">Cytoplasm</location>
    </subcellularLocation>
</comment>
<dbReference type="EMBL" id="CVQI01005014">
    <property type="protein sequence ID" value="CRK14478.1"/>
    <property type="molecule type" value="Genomic_DNA"/>
</dbReference>
<dbReference type="GO" id="GO:0032051">
    <property type="term" value="F:clathrin light chain binding"/>
    <property type="evidence" value="ECO:0007669"/>
    <property type="project" value="TreeGrafter"/>
</dbReference>
<dbReference type="Gene3D" id="2.30.30.70">
    <property type="entry name" value="Ribosomal protein L21"/>
    <property type="match status" value="1"/>
</dbReference>
<dbReference type="Pfam" id="PF01157">
    <property type="entry name" value="Ribosomal_L21e"/>
    <property type="match status" value="1"/>
</dbReference>
<keyword evidence="5" id="KW-0687">Ribonucleoprotein</keyword>
<name>A0A0G4N733_VERLO</name>
<dbReference type="GO" id="GO:0048268">
    <property type="term" value="P:clathrin coat assembly"/>
    <property type="evidence" value="ECO:0007669"/>
    <property type="project" value="TreeGrafter"/>
</dbReference>
<dbReference type="InterPro" id="IPR036948">
    <property type="entry name" value="Ribosomal_eL21_sf"/>
</dbReference>
<evidence type="ECO:0000256" key="3">
    <source>
        <dbReference type="ARBA" id="ARBA00022490"/>
    </source>
</evidence>
<dbReference type="InterPro" id="IPR008991">
    <property type="entry name" value="Translation_prot_SH3-like_sf"/>
</dbReference>
<dbReference type="GO" id="GO:0030479">
    <property type="term" value="C:actin cortical patch"/>
    <property type="evidence" value="ECO:0007669"/>
    <property type="project" value="TreeGrafter"/>
</dbReference>
<dbReference type="GO" id="GO:0080025">
    <property type="term" value="F:phosphatidylinositol-3,5-bisphosphate binding"/>
    <property type="evidence" value="ECO:0007669"/>
    <property type="project" value="TreeGrafter"/>
</dbReference>
<dbReference type="GO" id="GO:0005840">
    <property type="term" value="C:ribosome"/>
    <property type="evidence" value="ECO:0007669"/>
    <property type="project" value="UniProtKB-KW"/>
</dbReference>
<dbReference type="PROSITE" id="PS50945">
    <property type="entry name" value="I_LWEQ"/>
    <property type="match status" value="1"/>
</dbReference>
<dbReference type="InterPro" id="IPR001147">
    <property type="entry name" value="Ribosomal_eL21"/>
</dbReference>
<evidence type="ECO:0000313" key="8">
    <source>
        <dbReference type="EMBL" id="CRK42184.1"/>
    </source>
</evidence>
<protein>
    <recommendedName>
        <fullName evidence="6">I/LWEQ domain-containing protein</fullName>
    </recommendedName>
</protein>
<dbReference type="STRING" id="100787.A0A0G4N733"/>
<gene>
    <name evidence="8" type="ORF">BN1708_016914</name>
    <name evidence="7" type="ORF">BN1723_017391</name>
</gene>
<dbReference type="SMART" id="SM00307">
    <property type="entry name" value="ILWEQ"/>
    <property type="match status" value="1"/>
</dbReference>
<evidence type="ECO:0000313" key="7">
    <source>
        <dbReference type="EMBL" id="CRK14478.1"/>
    </source>
</evidence>
<dbReference type="InterPro" id="IPR018259">
    <property type="entry name" value="Ribosomal_eL21_CS"/>
</dbReference>
<dbReference type="GO" id="GO:0006897">
    <property type="term" value="P:endocytosis"/>
    <property type="evidence" value="ECO:0007669"/>
    <property type="project" value="InterPro"/>
</dbReference>
<proteinExistence type="inferred from homology"/>
<dbReference type="Proteomes" id="UP000044602">
    <property type="component" value="Unassembled WGS sequence"/>
</dbReference>
<dbReference type="SUPFAM" id="SSF50104">
    <property type="entry name" value="Translation proteins SH3-like domain"/>
    <property type="match status" value="1"/>
</dbReference>
<dbReference type="InterPro" id="IPR035964">
    <property type="entry name" value="I/LWEQ_dom_sf"/>
</dbReference>
<evidence type="ECO:0000259" key="6">
    <source>
        <dbReference type="PROSITE" id="PS50945"/>
    </source>
</evidence>
<dbReference type="Gene3D" id="1.20.1410.10">
    <property type="entry name" value="I/LWEQ domain"/>
    <property type="match status" value="1"/>
</dbReference>
<dbReference type="InterPro" id="IPR030224">
    <property type="entry name" value="Sla2_fam"/>
</dbReference>
<dbReference type="GO" id="GO:0003735">
    <property type="term" value="F:structural constituent of ribosome"/>
    <property type="evidence" value="ECO:0007669"/>
    <property type="project" value="InterPro"/>
</dbReference>
<evidence type="ECO:0000256" key="5">
    <source>
        <dbReference type="ARBA" id="ARBA00023274"/>
    </source>
</evidence>
<keyword evidence="4" id="KW-0689">Ribosomal protein</keyword>
<dbReference type="Pfam" id="PF01608">
    <property type="entry name" value="I_LWEQ"/>
    <property type="match status" value="1"/>
</dbReference>
<keyword evidence="3" id="KW-0963">Cytoplasm</keyword>
<evidence type="ECO:0000256" key="1">
    <source>
        <dbReference type="ARBA" id="ARBA00004496"/>
    </source>
</evidence>
<accession>A0A0G4N733</accession>
<dbReference type="GO" id="GO:1990904">
    <property type="term" value="C:ribonucleoprotein complex"/>
    <property type="evidence" value="ECO:0007669"/>
    <property type="project" value="UniProtKB-KW"/>
</dbReference>
<dbReference type="GO" id="GO:0030136">
    <property type="term" value="C:clathrin-coated vesicle"/>
    <property type="evidence" value="ECO:0007669"/>
    <property type="project" value="TreeGrafter"/>
</dbReference>
<keyword evidence="9" id="KW-1185">Reference proteome</keyword>
<dbReference type="GO" id="GO:0051015">
    <property type="term" value="F:actin filament binding"/>
    <property type="evidence" value="ECO:0007669"/>
    <property type="project" value="TreeGrafter"/>
</dbReference>
<dbReference type="EMBL" id="CVQH01027328">
    <property type="protein sequence ID" value="CRK42184.1"/>
    <property type="molecule type" value="Genomic_DNA"/>
</dbReference>
<dbReference type="PANTHER" id="PTHR10407:SF15">
    <property type="entry name" value="HUNTINGTIN INTERACTING PROTEIN 1"/>
    <property type="match status" value="1"/>
</dbReference>
<evidence type="ECO:0000313" key="9">
    <source>
        <dbReference type="Proteomes" id="UP000044602"/>
    </source>
</evidence>
<comment type="similarity">
    <text evidence="2">Belongs to the eukaryotic ribosomal protein eL21 family.</text>
</comment>
<evidence type="ECO:0000256" key="2">
    <source>
        <dbReference type="ARBA" id="ARBA00008427"/>
    </source>
</evidence>
<dbReference type="SUPFAM" id="SSF109885">
    <property type="entry name" value="I/LWEQ domain"/>
    <property type="match status" value="1"/>
</dbReference>
<dbReference type="FunFam" id="2.30.30.70:FF:000001">
    <property type="entry name" value="60S ribosomal protein L21"/>
    <property type="match status" value="1"/>
</dbReference>
<feature type="non-terminal residue" evidence="8">
    <location>
        <position position="276"/>
    </location>
</feature>
<evidence type="ECO:0000313" key="10">
    <source>
        <dbReference type="Proteomes" id="UP000045706"/>
    </source>
</evidence>
<dbReference type="GO" id="GO:0035615">
    <property type="term" value="F:clathrin adaptor activity"/>
    <property type="evidence" value="ECO:0007669"/>
    <property type="project" value="TreeGrafter"/>
</dbReference>
<dbReference type="GO" id="GO:0006412">
    <property type="term" value="P:translation"/>
    <property type="evidence" value="ECO:0007669"/>
    <property type="project" value="InterPro"/>
</dbReference>
<dbReference type="AlphaFoldDB" id="A0A0G4N733"/>
<dbReference type="PROSITE" id="PS01171">
    <property type="entry name" value="RIBOSOMAL_L21E"/>
    <property type="match status" value="1"/>
</dbReference>
<sequence length="276" mass="30817">MGHAAGLRAGTRYAFSRNFRQKGMIKLSTYLRQYRVGDIVDIKANGAVQKGMPHKVYHGKTGVVYNVSKSAVGIIIYKKVKHRYIEKRINIRVEHISPSRSRDDFLRRVKENARLRKEAQAEGKTVLLKRLPVAPRDAHTISLKENVPETAFYKKNNRWTEGLISAAKAVASSTNTLIETADGVLSNRNSPEHLIVASNDVAASTAQLVAASRVKAGFMSKSQENLESASKAVGAACRALVRQVQSMIKDRQQDEEQVDYSKLGAHEFKVREMEQQ</sequence>
<dbReference type="GO" id="GO:0043325">
    <property type="term" value="F:phosphatidylinositol-3,4-bisphosphate binding"/>
    <property type="evidence" value="ECO:0007669"/>
    <property type="project" value="TreeGrafter"/>
</dbReference>
<evidence type="ECO:0000256" key="4">
    <source>
        <dbReference type="ARBA" id="ARBA00022980"/>
    </source>
</evidence>
<dbReference type="GO" id="GO:0007015">
    <property type="term" value="P:actin filament organization"/>
    <property type="evidence" value="ECO:0007669"/>
    <property type="project" value="TreeGrafter"/>
</dbReference>
<dbReference type="Proteomes" id="UP000045706">
    <property type="component" value="Unassembled WGS sequence"/>
</dbReference>
<organism evidence="8 9">
    <name type="scientific">Verticillium longisporum</name>
    <name type="common">Verticillium dahliae var. longisporum</name>
    <dbReference type="NCBI Taxonomy" id="100787"/>
    <lineage>
        <taxon>Eukaryota</taxon>
        <taxon>Fungi</taxon>
        <taxon>Dikarya</taxon>
        <taxon>Ascomycota</taxon>
        <taxon>Pezizomycotina</taxon>
        <taxon>Sordariomycetes</taxon>
        <taxon>Hypocreomycetidae</taxon>
        <taxon>Glomerellales</taxon>
        <taxon>Plectosphaerellaceae</taxon>
        <taxon>Verticillium</taxon>
    </lineage>
</organism>
<dbReference type="InterPro" id="IPR002558">
    <property type="entry name" value="ILWEQ_dom"/>
</dbReference>
<reference evidence="9 10" key="1">
    <citation type="submission" date="2015-05" db="EMBL/GenBank/DDBJ databases">
        <authorList>
            <person name="Fogelqvist Johan"/>
        </authorList>
    </citation>
    <scope>NUCLEOTIDE SEQUENCE [LARGE SCALE GENOMIC DNA]</scope>
    <source>
        <strain evidence="8">VL1</strain>
        <strain evidence="7">VL2</strain>
    </source>
</reference>
<dbReference type="PANTHER" id="PTHR10407">
    <property type="entry name" value="HUNTINGTIN INTERACTING PROTEIN 1"/>
    <property type="match status" value="1"/>
</dbReference>